<keyword evidence="2" id="KW-1185">Reference proteome</keyword>
<evidence type="ECO:0000313" key="2">
    <source>
        <dbReference type="Proteomes" id="UP001196413"/>
    </source>
</evidence>
<organism evidence="1 2">
    <name type="scientific">Parelaphostrongylus tenuis</name>
    <name type="common">Meningeal worm</name>
    <dbReference type="NCBI Taxonomy" id="148309"/>
    <lineage>
        <taxon>Eukaryota</taxon>
        <taxon>Metazoa</taxon>
        <taxon>Ecdysozoa</taxon>
        <taxon>Nematoda</taxon>
        <taxon>Chromadorea</taxon>
        <taxon>Rhabditida</taxon>
        <taxon>Rhabditina</taxon>
        <taxon>Rhabditomorpha</taxon>
        <taxon>Strongyloidea</taxon>
        <taxon>Metastrongylidae</taxon>
        <taxon>Parelaphostrongylus</taxon>
    </lineage>
</organism>
<proteinExistence type="predicted"/>
<evidence type="ECO:0000313" key="1">
    <source>
        <dbReference type="EMBL" id="KAJ1357120.1"/>
    </source>
</evidence>
<protein>
    <submittedName>
        <fullName evidence="1">Uncharacterized protein</fullName>
    </submittedName>
</protein>
<dbReference type="AlphaFoldDB" id="A0AAD5MEI1"/>
<comment type="caution">
    <text evidence="1">The sequence shown here is derived from an EMBL/GenBank/DDBJ whole genome shotgun (WGS) entry which is preliminary data.</text>
</comment>
<dbReference type="EMBL" id="JAHQIW010003043">
    <property type="protein sequence ID" value="KAJ1357120.1"/>
    <property type="molecule type" value="Genomic_DNA"/>
</dbReference>
<sequence>MGKRVSAALAPSSTRAGLRIRIQLTAHIGRVRMGKCGTIPVLRLYAGFAFTPSYDKDEPVFDNCRMH</sequence>
<accession>A0AAD5MEI1</accession>
<name>A0AAD5MEI1_PARTN</name>
<gene>
    <name evidence="1" type="ORF">KIN20_015172</name>
</gene>
<dbReference type="Proteomes" id="UP001196413">
    <property type="component" value="Unassembled WGS sequence"/>
</dbReference>
<reference evidence="1" key="1">
    <citation type="submission" date="2021-06" db="EMBL/GenBank/DDBJ databases">
        <title>Parelaphostrongylus tenuis whole genome reference sequence.</title>
        <authorList>
            <person name="Garwood T.J."/>
            <person name="Larsen P.A."/>
            <person name="Fountain-Jones N.M."/>
            <person name="Garbe J.R."/>
            <person name="Macchietto M.G."/>
            <person name="Kania S.A."/>
            <person name="Gerhold R.W."/>
            <person name="Richards J.E."/>
            <person name="Wolf T.M."/>
        </authorList>
    </citation>
    <scope>NUCLEOTIDE SEQUENCE</scope>
    <source>
        <strain evidence="1">MNPRO001-30</strain>
        <tissue evidence="1">Meninges</tissue>
    </source>
</reference>